<proteinExistence type="predicted"/>
<evidence type="ECO:0000313" key="3">
    <source>
        <dbReference type="Proteomes" id="UP000247647"/>
    </source>
</evidence>
<dbReference type="GeneID" id="37120541"/>
<sequence length="128" mass="14807">MTRPQPFPRIILFPMLPMFLSDVATTLPLSSHSVNHWMGTGRYAEKILDSKHSHWIGTQEEKEFPRMRMLAAAGEHARNRPFRLRLVASYCRTHCTSRSTMKLVQCVQVESLCKHKDVGDLMTVCHWV</sequence>
<evidence type="ECO:0008006" key="4">
    <source>
        <dbReference type="Google" id="ProtNLM"/>
    </source>
</evidence>
<evidence type="ECO:0000256" key="1">
    <source>
        <dbReference type="SAM" id="SignalP"/>
    </source>
</evidence>
<feature type="signal peptide" evidence="1">
    <location>
        <begin position="1"/>
        <end position="26"/>
    </location>
</feature>
<organism evidence="2 3">
    <name type="scientific">Aspergillus neoniger (strain CBS 115656)</name>
    <dbReference type="NCBI Taxonomy" id="1448310"/>
    <lineage>
        <taxon>Eukaryota</taxon>
        <taxon>Fungi</taxon>
        <taxon>Dikarya</taxon>
        <taxon>Ascomycota</taxon>
        <taxon>Pezizomycotina</taxon>
        <taxon>Eurotiomycetes</taxon>
        <taxon>Eurotiomycetidae</taxon>
        <taxon>Eurotiales</taxon>
        <taxon>Aspergillaceae</taxon>
        <taxon>Aspergillus</taxon>
        <taxon>Aspergillus subgen. Circumdati</taxon>
    </lineage>
</organism>
<name>A0A318YCG0_ASPNB</name>
<protein>
    <recommendedName>
        <fullName evidence="4">Secreted protein</fullName>
    </recommendedName>
</protein>
<evidence type="ECO:0000313" key="2">
    <source>
        <dbReference type="EMBL" id="PYH31257.1"/>
    </source>
</evidence>
<keyword evidence="1" id="KW-0732">Signal</keyword>
<reference evidence="2" key="1">
    <citation type="submission" date="2016-12" db="EMBL/GenBank/DDBJ databases">
        <title>The genomes of Aspergillus section Nigri reveals drivers in fungal speciation.</title>
        <authorList>
            <consortium name="DOE Joint Genome Institute"/>
            <person name="Vesth T.C."/>
            <person name="Nybo J."/>
            <person name="Theobald S."/>
            <person name="Brandl J."/>
            <person name="Frisvad J.C."/>
            <person name="Nielsen K.F."/>
            <person name="Lyhne E.K."/>
            <person name="Kogle M.E."/>
            <person name="Kuo A."/>
            <person name="Riley R."/>
            <person name="Clum A."/>
            <person name="Nolan M."/>
            <person name="Lipzen A."/>
            <person name="Salamov A."/>
            <person name="Henrissat B."/>
            <person name="Wiebenga A."/>
            <person name="De Vries R.P."/>
            <person name="Grigoriev I.V."/>
            <person name="Mortensen U.H."/>
            <person name="Andersen M.R."/>
            <person name="Baker S.E."/>
        </authorList>
    </citation>
    <scope>NUCLEOTIDE SEQUENCE [LARGE SCALE GENOMIC DNA]</scope>
    <source>
        <strain evidence="2">CBS 115656</strain>
    </source>
</reference>
<feature type="chain" id="PRO_5016268415" description="Secreted protein" evidence="1">
    <location>
        <begin position="27"/>
        <end position="128"/>
    </location>
</feature>
<keyword evidence="3" id="KW-1185">Reference proteome</keyword>
<accession>A0A318YCG0</accession>
<dbReference type="Proteomes" id="UP000247647">
    <property type="component" value="Unassembled WGS sequence"/>
</dbReference>
<dbReference type="EMBL" id="KZ821474">
    <property type="protein sequence ID" value="PYH31257.1"/>
    <property type="molecule type" value="Genomic_DNA"/>
</dbReference>
<dbReference type="AlphaFoldDB" id="A0A318YCG0"/>
<dbReference type="RefSeq" id="XP_025476735.1">
    <property type="nucleotide sequence ID" value="XM_025618085.1"/>
</dbReference>
<gene>
    <name evidence="2" type="ORF">BO87DRAFT_136833</name>
</gene>